<dbReference type="Proteomes" id="UP001597178">
    <property type="component" value="Unassembled WGS sequence"/>
</dbReference>
<evidence type="ECO:0000256" key="1">
    <source>
        <dbReference type="ARBA" id="ARBA00007734"/>
    </source>
</evidence>
<gene>
    <name evidence="3" type="ORF">ACFQ4A_11165</name>
</gene>
<dbReference type="SUPFAM" id="SSF53955">
    <property type="entry name" value="Lysozyme-like"/>
    <property type="match status" value="1"/>
</dbReference>
<evidence type="ECO:0000259" key="2">
    <source>
        <dbReference type="Pfam" id="PF01464"/>
    </source>
</evidence>
<evidence type="ECO:0000313" key="4">
    <source>
        <dbReference type="Proteomes" id="UP001597178"/>
    </source>
</evidence>
<dbReference type="PROSITE" id="PS00922">
    <property type="entry name" value="TRANSGLYCOSYLASE"/>
    <property type="match status" value="1"/>
</dbReference>
<dbReference type="EMBL" id="JBHTNH010000024">
    <property type="protein sequence ID" value="MFD1362213.1"/>
    <property type="molecule type" value="Genomic_DNA"/>
</dbReference>
<organism evidence="3 4">
    <name type="scientific">Lentibacillus salinarum</name>
    <dbReference type="NCBI Taxonomy" id="446820"/>
    <lineage>
        <taxon>Bacteria</taxon>
        <taxon>Bacillati</taxon>
        <taxon>Bacillota</taxon>
        <taxon>Bacilli</taxon>
        <taxon>Bacillales</taxon>
        <taxon>Bacillaceae</taxon>
        <taxon>Lentibacillus</taxon>
    </lineage>
</organism>
<proteinExistence type="inferred from homology"/>
<evidence type="ECO:0000313" key="3">
    <source>
        <dbReference type="EMBL" id="MFD1362213.1"/>
    </source>
</evidence>
<comment type="similarity">
    <text evidence="1">Belongs to the transglycosylase Slt family.</text>
</comment>
<accession>A0ABW3ZVM9</accession>
<comment type="caution">
    <text evidence="3">The sequence shown here is derived from an EMBL/GenBank/DDBJ whole genome shotgun (WGS) entry which is preliminary data.</text>
</comment>
<protein>
    <submittedName>
        <fullName evidence="3">Lytic transglycosylase domain-containing protein</fullName>
    </submittedName>
</protein>
<dbReference type="PANTHER" id="PTHR37423">
    <property type="entry name" value="SOLUBLE LYTIC MUREIN TRANSGLYCOSYLASE-RELATED"/>
    <property type="match status" value="1"/>
</dbReference>
<dbReference type="InterPro" id="IPR008258">
    <property type="entry name" value="Transglycosylase_SLT_dom_1"/>
</dbReference>
<dbReference type="PANTHER" id="PTHR37423:SF2">
    <property type="entry name" value="MEMBRANE-BOUND LYTIC MUREIN TRANSGLYCOSYLASE C"/>
    <property type="match status" value="1"/>
</dbReference>
<dbReference type="InterPro" id="IPR023346">
    <property type="entry name" value="Lysozyme-like_dom_sf"/>
</dbReference>
<dbReference type="Pfam" id="PF01464">
    <property type="entry name" value="SLT"/>
    <property type="match status" value="1"/>
</dbReference>
<keyword evidence="4" id="KW-1185">Reference proteome</keyword>
<dbReference type="Gene3D" id="1.10.530.10">
    <property type="match status" value="1"/>
</dbReference>
<dbReference type="RefSeq" id="WP_382400540.1">
    <property type="nucleotide sequence ID" value="NZ_JBHTNH010000024.1"/>
</dbReference>
<dbReference type="CDD" id="cd00254">
    <property type="entry name" value="LT-like"/>
    <property type="match status" value="1"/>
</dbReference>
<dbReference type="InterPro" id="IPR000189">
    <property type="entry name" value="Transglyc_AS"/>
</dbReference>
<reference evidence="4" key="1">
    <citation type="journal article" date="2019" name="Int. J. Syst. Evol. Microbiol.">
        <title>The Global Catalogue of Microorganisms (GCM) 10K type strain sequencing project: providing services to taxonomists for standard genome sequencing and annotation.</title>
        <authorList>
            <consortium name="The Broad Institute Genomics Platform"/>
            <consortium name="The Broad Institute Genome Sequencing Center for Infectious Disease"/>
            <person name="Wu L."/>
            <person name="Ma J."/>
        </authorList>
    </citation>
    <scope>NUCLEOTIDE SEQUENCE [LARGE SCALE GENOMIC DNA]</scope>
    <source>
        <strain evidence="4">CCUG 54822</strain>
    </source>
</reference>
<sequence>MDIRRLQSYIQQQAMATLTSSGSPGTPWNRPMTDEPFKLLLQQQINHDHSTEQVQLDAGSNDDTVGKYSGLNSQPGGHISQLSPGVAVNTASRDTLNADIAQAAEKYGVDPELIHSVIEAESNYNPNATSRAGAQGLMQLMPETAVALGVTNPYDPQQNIDGGVNYLSRMLETYNGNIELALAAYNAGPGNVDKYQGVPPFNETKQYVDNVMTRYLT</sequence>
<name>A0ABW3ZVM9_9BACI</name>
<feature type="domain" description="Transglycosylase SLT" evidence="2">
    <location>
        <begin position="100"/>
        <end position="205"/>
    </location>
</feature>